<dbReference type="Proteomes" id="UP000050465">
    <property type="component" value="Unassembled WGS sequence"/>
</dbReference>
<dbReference type="InterPro" id="IPR029052">
    <property type="entry name" value="Metallo-depent_PP-like"/>
</dbReference>
<feature type="domain" description="Calcineurin-like phosphoesterase" evidence="3">
    <location>
        <begin position="65"/>
        <end position="264"/>
    </location>
</feature>
<evidence type="ECO:0000259" key="3">
    <source>
        <dbReference type="Pfam" id="PF00149"/>
    </source>
</evidence>
<gene>
    <name evidence="4" type="ORF">HLUCCA11_05710</name>
</gene>
<name>A0A0P7ZT12_9CYAN</name>
<keyword evidence="1" id="KW-0732">Signal</keyword>
<protein>
    <submittedName>
        <fullName evidence="4">Putative phosphohydrolase</fullName>
    </submittedName>
</protein>
<organism evidence="4 5">
    <name type="scientific">Phormidesmis priestleyi Ana</name>
    <dbReference type="NCBI Taxonomy" id="1666911"/>
    <lineage>
        <taxon>Bacteria</taxon>
        <taxon>Bacillati</taxon>
        <taxon>Cyanobacteriota</taxon>
        <taxon>Cyanophyceae</taxon>
        <taxon>Leptolyngbyales</taxon>
        <taxon>Leptolyngbyaceae</taxon>
        <taxon>Phormidesmis</taxon>
    </lineage>
</organism>
<proteinExistence type="predicted"/>
<reference evidence="4 5" key="1">
    <citation type="submission" date="2015-09" db="EMBL/GenBank/DDBJ databases">
        <title>Identification and resolution of microdiversity through metagenomic sequencing of parallel consortia.</title>
        <authorList>
            <person name="Nelson W.C."/>
            <person name="Romine M.F."/>
            <person name="Lindemann S.R."/>
        </authorList>
    </citation>
    <scope>NUCLEOTIDE SEQUENCE [LARGE SCALE GENOMIC DNA]</scope>
    <source>
        <strain evidence="4">Ana</strain>
    </source>
</reference>
<dbReference type="InterPro" id="IPR051558">
    <property type="entry name" value="Metallophosphoesterase_PAP"/>
</dbReference>
<comment type="caution">
    <text evidence="4">The sequence shown here is derived from an EMBL/GenBank/DDBJ whole genome shotgun (WGS) entry which is preliminary data.</text>
</comment>
<dbReference type="PANTHER" id="PTHR10161:SF14">
    <property type="entry name" value="TARTRATE-RESISTANT ACID PHOSPHATASE TYPE 5"/>
    <property type="match status" value="1"/>
</dbReference>
<dbReference type="Gene3D" id="3.60.21.10">
    <property type="match status" value="1"/>
</dbReference>
<dbReference type="SUPFAM" id="SSF56300">
    <property type="entry name" value="Metallo-dependent phosphatases"/>
    <property type="match status" value="1"/>
</dbReference>
<dbReference type="PANTHER" id="PTHR10161">
    <property type="entry name" value="TARTRATE-RESISTANT ACID PHOSPHATASE TYPE 5"/>
    <property type="match status" value="1"/>
</dbReference>
<dbReference type="EMBL" id="LJZR01000005">
    <property type="protein sequence ID" value="KPQ36664.1"/>
    <property type="molecule type" value="Genomic_DNA"/>
</dbReference>
<evidence type="ECO:0000313" key="5">
    <source>
        <dbReference type="Proteomes" id="UP000050465"/>
    </source>
</evidence>
<dbReference type="STRING" id="1666911.HLUCCA11_05710"/>
<dbReference type="Pfam" id="PF00149">
    <property type="entry name" value="Metallophos"/>
    <property type="match status" value="1"/>
</dbReference>
<dbReference type="GO" id="GO:0016787">
    <property type="term" value="F:hydrolase activity"/>
    <property type="evidence" value="ECO:0007669"/>
    <property type="project" value="UniProtKB-KW"/>
</dbReference>
<sequence>MPTLSRRSLILYGLGGLALAAGRHYIFEATNQTPLAGAAQPSLKASRNISALETSETAGNALFQFVALGDVGTGDRDQYAVARAMSQQWQTSPFSTALLTGDNIYPNGEIKKIQDVFEKPYADLLSKGTRFYAALGNHDYRTRQGEDEIAYPGYNMSHRYYSFTQASVQFFALDTNQAHTNGEPNQTEAQTEAQIDEATGWAAQLSWLKQALKDSTAPWKVVFGHHPVYSSGHHGSHAKLQKDLPPLFQEYGVQLYLNGHDHNYERTEPINGTTYITTGNGAMLRSVDQSPWTAYSTAQLGFTAFKVYRHHMTIQAINKQLRLLDEAQIGLQTT</sequence>
<evidence type="ECO:0000256" key="2">
    <source>
        <dbReference type="ARBA" id="ARBA00022801"/>
    </source>
</evidence>
<accession>A0A0P7ZT12</accession>
<dbReference type="AlphaFoldDB" id="A0A0P7ZT12"/>
<keyword evidence="2 4" id="KW-0378">Hydrolase</keyword>
<dbReference type="InterPro" id="IPR004843">
    <property type="entry name" value="Calcineurin-like_PHP"/>
</dbReference>
<evidence type="ECO:0000256" key="1">
    <source>
        <dbReference type="ARBA" id="ARBA00022729"/>
    </source>
</evidence>
<evidence type="ECO:0000313" key="4">
    <source>
        <dbReference type="EMBL" id="KPQ36664.1"/>
    </source>
</evidence>